<protein>
    <submittedName>
        <fullName evidence="2">Uncharacterized protein</fullName>
    </submittedName>
</protein>
<proteinExistence type="predicted"/>
<dbReference type="RefSeq" id="WP_130479386.1">
    <property type="nucleotide sequence ID" value="NZ_SFCC01000021.1"/>
</dbReference>
<reference evidence="2 3" key="1">
    <citation type="submission" date="2019-02" db="EMBL/GenBank/DDBJ databases">
        <title>Draft genome sequence of Amycolatopsis sp. 8-3EHSu isolated from roots of Suaeda maritima.</title>
        <authorList>
            <person name="Duangmal K."/>
            <person name="Chantavorakit T."/>
        </authorList>
    </citation>
    <scope>NUCLEOTIDE SEQUENCE [LARGE SCALE GENOMIC DNA]</scope>
    <source>
        <strain evidence="2 3">8-3EHSu</strain>
    </source>
</reference>
<dbReference type="AlphaFoldDB" id="A0A4Q7IXY8"/>
<gene>
    <name evidence="2" type="ORF">EWH70_32415</name>
</gene>
<sequence length="102" mass="11032">MREQSSTPENPGGQRPAARCPRHAGDEYPPPCRTCAEARESAEAWDARQAEQRAALAAELDAARADPRMRCAHGTDGGRLIRRDTGTSPCALCRAEQPMEAS</sequence>
<evidence type="ECO:0000313" key="2">
    <source>
        <dbReference type="EMBL" id="RZQ59821.1"/>
    </source>
</evidence>
<keyword evidence="3" id="KW-1185">Reference proteome</keyword>
<feature type="region of interest" description="Disordered" evidence="1">
    <location>
        <begin position="1"/>
        <end position="30"/>
    </location>
</feature>
<dbReference type="Proteomes" id="UP000292003">
    <property type="component" value="Unassembled WGS sequence"/>
</dbReference>
<accession>A0A4Q7IXY8</accession>
<comment type="caution">
    <text evidence="2">The sequence shown here is derived from an EMBL/GenBank/DDBJ whole genome shotgun (WGS) entry which is preliminary data.</text>
</comment>
<name>A0A4Q7IXY8_9PSEU</name>
<organism evidence="2 3">
    <name type="scientific">Amycolatopsis suaedae</name>
    <dbReference type="NCBI Taxonomy" id="2510978"/>
    <lineage>
        <taxon>Bacteria</taxon>
        <taxon>Bacillati</taxon>
        <taxon>Actinomycetota</taxon>
        <taxon>Actinomycetes</taxon>
        <taxon>Pseudonocardiales</taxon>
        <taxon>Pseudonocardiaceae</taxon>
        <taxon>Amycolatopsis</taxon>
    </lineage>
</organism>
<evidence type="ECO:0000256" key="1">
    <source>
        <dbReference type="SAM" id="MobiDB-lite"/>
    </source>
</evidence>
<dbReference type="EMBL" id="SFCC01000021">
    <property type="protein sequence ID" value="RZQ59821.1"/>
    <property type="molecule type" value="Genomic_DNA"/>
</dbReference>
<evidence type="ECO:0000313" key="3">
    <source>
        <dbReference type="Proteomes" id="UP000292003"/>
    </source>
</evidence>